<dbReference type="InterPro" id="IPR009057">
    <property type="entry name" value="Homeodomain-like_sf"/>
</dbReference>
<keyword evidence="3" id="KW-0804">Transcription</keyword>
<name>A0A4R4P5M8_9ACTN</name>
<comment type="caution">
    <text evidence="6">The sequence shown here is derived from an EMBL/GenBank/DDBJ whole genome shotgun (WGS) entry which is preliminary data.</text>
</comment>
<dbReference type="SUPFAM" id="SSF46689">
    <property type="entry name" value="Homeodomain-like"/>
    <property type="match status" value="1"/>
</dbReference>
<gene>
    <name evidence="6" type="ORF">E1284_09515</name>
</gene>
<dbReference type="GO" id="GO:0003700">
    <property type="term" value="F:DNA-binding transcription factor activity"/>
    <property type="evidence" value="ECO:0007669"/>
    <property type="project" value="TreeGrafter"/>
</dbReference>
<dbReference type="PANTHER" id="PTHR30055:SF234">
    <property type="entry name" value="HTH-TYPE TRANSCRIPTIONAL REGULATOR BETI"/>
    <property type="match status" value="1"/>
</dbReference>
<keyword evidence="1" id="KW-0805">Transcription regulation</keyword>
<dbReference type="AlphaFoldDB" id="A0A4R4P5M8"/>
<dbReference type="GO" id="GO:0000976">
    <property type="term" value="F:transcription cis-regulatory region binding"/>
    <property type="evidence" value="ECO:0007669"/>
    <property type="project" value="TreeGrafter"/>
</dbReference>
<dbReference type="EMBL" id="SMJW01000034">
    <property type="protein sequence ID" value="TDC17375.1"/>
    <property type="molecule type" value="Genomic_DNA"/>
</dbReference>
<evidence type="ECO:0000256" key="4">
    <source>
        <dbReference type="PROSITE-ProRule" id="PRU00335"/>
    </source>
</evidence>
<dbReference type="InterPro" id="IPR001647">
    <property type="entry name" value="HTH_TetR"/>
</dbReference>
<dbReference type="Pfam" id="PF00440">
    <property type="entry name" value="TetR_N"/>
    <property type="match status" value="1"/>
</dbReference>
<protein>
    <submittedName>
        <fullName evidence="6">TetR/AcrR family transcriptional regulator</fullName>
    </submittedName>
</protein>
<reference evidence="6 7" key="1">
    <citation type="submission" date="2019-03" db="EMBL/GenBank/DDBJ databases">
        <title>Draft genome sequences of novel Actinobacteria.</title>
        <authorList>
            <person name="Sahin N."/>
            <person name="Ay H."/>
            <person name="Saygin H."/>
        </authorList>
    </citation>
    <scope>NUCLEOTIDE SEQUENCE [LARGE SCALE GENOMIC DNA]</scope>
    <source>
        <strain evidence="6 7">DSM 45347</strain>
    </source>
</reference>
<dbReference type="OrthoDB" id="4899232at2"/>
<evidence type="ECO:0000256" key="3">
    <source>
        <dbReference type="ARBA" id="ARBA00023163"/>
    </source>
</evidence>
<proteinExistence type="predicted"/>
<dbReference type="PROSITE" id="PS50977">
    <property type="entry name" value="HTH_TETR_2"/>
    <property type="match status" value="1"/>
</dbReference>
<evidence type="ECO:0000256" key="2">
    <source>
        <dbReference type="ARBA" id="ARBA00023125"/>
    </source>
</evidence>
<dbReference type="InterPro" id="IPR036271">
    <property type="entry name" value="Tet_transcr_reg_TetR-rel_C_sf"/>
</dbReference>
<dbReference type="PRINTS" id="PR00455">
    <property type="entry name" value="HTHTETR"/>
</dbReference>
<organism evidence="6 7">
    <name type="scientific">Actinomadura bangladeshensis</name>
    <dbReference type="NCBI Taxonomy" id="453573"/>
    <lineage>
        <taxon>Bacteria</taxon>
        <taxon>Bacillati</taxon>
        <taxon>Actinomycetota</taxon>
        <taxon>Actinomycetes</taxon>
        <taxon>Streptosporangiales</taxon>
        <taxon>Thermomonosporaceae</taxon>
        <taxon>Actinomadura</taxon>
    </lineage>
</organism>
<dbReference type="InterPro" id="IPR050109">
    <property type="entry name" value="HTH-type_TetR-like_transc_reg"/>
</dbReference>
<dbReference type="Proteomes" id="UP000295431">
    <property type="component" value="Unassembled WGS sequence"/>
</dbReference>
<dbReference type="PANTHER" id="PTHR30055">
    <property type="entry name" value="HTH-TYPE TRANSCRIPTIONAL REGULATOR RUTR"/>
    <property type="match status" value="1"/>
</dbReference>
<dbReference type="Gene3D" id="1.10.357.10">
    <property type="entry name" value="Tetracycline Repressor, domain 2"/>
    <property type="match status" value="1"/>
</dbReference>
<dbReference type="SUPFAM" id="SSF48498">
    <property type="entry name" value="Tetracyclin repressor-like, C-terminal domain"/>
    <property type="match status" value="1"/>
</dbReference>
<feature type="domain" description="HTH tetR-type" evidence="5">
    <location>
        <begin position="16"/>
        <end position="76"/>
    </location>
</feature>
<feature type="DNA-binding region" description="H-T-H motif" evidence="4">
    <location>
        <begin position="39"/>
        <end position="58"/>
    </location>
</feature>
<accession>A0A4R4P5M8</accession>
<evidence type="ECO:0000256" key="1">
    <source>
        <dbReference type="ARBA" id="ARBA00023015"/>
    </source>
</evidence>
<evidence type="ECO:0000259" key="5">
    <source>
        <dbReference type="PROSITE" id="PS50977"/>
    </source>
</evidence>
<keyword evidence="2 4" id="KW-0238">DNA-binding</keyword>
<evidence type="ECO:0000313" key="7">
    <source>
        <dbReference type="Proteomes" id="UP000295431"/>
    </source>
</evidence>
<evidence type="ECO:0000313" key="6">
    <source>
        <dbReference type="EMBL" id="TDC17375.1"/>
    </source>
</evidence>
<sequence length="212" mass="24151">MMRAMPTPPRPADDREISRDRILKAAAEIASECGYEGTTISRVTKRSGLPASSVYWFFRDKDHLMAEVVRHSFEQWIAAQPRWERDPRDERPLAEGLRAILSRSVRTLRDAPDFLRIGHMLLLESREVEAEARRYFLATRDSVSNTIAAWFTSHFDTELRARRPELAMDLARIVVASTDGLFLAHQINDDDWDPDDFVAVVVTVVEQAVAAA</sequence>
<keyword evidence="7" id="KW-1185">Reference proteome</keyword>